<keyword evidence="12" id="KW-1185">Reference proteome</keyword>
<evidence type="ECO:0008006" key="13">
    <source>
        <dbReference type="Google" id="ProtNLM"/>
    </source>
</evidence>
<accession>A0A917QMC8</accession>
<feature type="transmembrane region" description="Helical" evidence="8">
    <location>
        <begin position="32"/>
        <end position="57"/>
    </location>
</feature>
<dbReference type="PROSITE" id="PS00211">
    <property type="entry name" value="ABC_TRANSPORTER_1"/>
    <property type="match status" value="1"/>
</dbReference>
<feature type="transmembrane region" description="Helical" evidence="8">
    <location>
        <begin position="407"/>
        <end position="432"/>
    </location>
</feature>
<evidence type="ECO:0000256" key="3">
    <source>
        <dbReference type="ARBA" id="ARBA00022741"/>
    </source>
</evidence>
<reference evidence="11" key="2">
    <citation type="submission" date="2020-09" db="EMBL/GenBank/DDBJ databases">
        <authorList>
            <person name="Sun Q."/>
            <person name="Zhou Y."/>
        </authorList>
    </citation>
    <scope>NUCLEOTIDE SEQUENCE</scope>
    <source>
        <strain evidence="11">CGMCC 4.7278</strain>
    </source>
</reference>
<dbReference type="GO" id="GO:0034775">
    <property type="term" value="P:glutathione transmembrane transport"/>
    <property type="evidence" value="ECO:0007669"/>
    <property type="project" value="InterPro"/>
</dbReference>
<name>A0A917QMC8_9NOCA</name>
<keyword evidence="4" id="KW-0067">ATP-binding</keyword>
<dbReference type="InterPro" id="IPR017871">
    <property type="entry name" value="ABC_transporter-like_CS"/>
</dbReference>
<evidence type="ECO:0000256" key="2">
    <source>
        <dbReference type="ARBA" id="ARBA00022692"/>
    </source>
</evidence>
<feature type="region of interest" description="Disordered" evidence="7">
    <location>
        <begin position="131"/>
        <end position="152"/>
    </location>
</feature>
<dbReference type="GO" id="GO:0015421">
    <property type="term" value="F:ABC-type oligopeptide transporter activity"/>
    <property type="evidence" value="ECO:0007669"/>
    <property type="project" value="TreeGrafter"/>
</dbReference>
<dbReference type="InterPro" id="IPR003439">
    <property type="entry name" value="ABC_transporter-like_ATP-bd"/>
</dbReference>
<dbReference type="GO" id="GO:0016887">
    <property type="term" value="F:ATP hydrolysis activity"/>
    <property type="evidence" value="ECO:0007669"/>
    <property type="project" value="InterPro"/>
</dbReference>
<evidence type="ECO:0000259" key="10">
    <source>
        <dbReference type="PROSITE" id="PS50929"/>
    </source>
</evidence>
<feature type="domain" description="ABC transmembrane type-1" evidence="10">
    <location>
        <begin position="33"/>
        <end position="472"/>
    </location>
</feature>
<dbReference type="AlphaFoldDB" id="A0A917QMC8"/>
<feature type="region of interest" description="Disordered" evidence="7">
    <location>
        <begin position="219"/>
        <end position="271"/>
    </location>
</feature>
<dbReference type="PROSITE" id="PS50893">
    <property type="entry name" value="ABC_TRANSPORTER_2"/>
    <property type="match status" value="1"/>
</dbReference>
<evidence type="ECO:0000256" key="7">
    <source>
        <dbReference type="SAM" id="MobiDB-lite"/>
    </source>
</evidence>
<dbReference type="InterPro" id="IPR011527">
    <property type="entry name" value="ABC1_TM_dom"/>
</dbReference>
<dbReference type="PANTHER" id="PTHR43394:SF1">
    <property type="entry name" value="ATP-BINDING CASSETTE SUB-FAMILY B MEMBER 10, MITOCHONDRIAL"/>
    <property type="match status" value="1"/>
</dbReference>
<comment type="caution">
    <text evidence="11">The sequence shown here is derived from an EMBL/GenBank/DDBJ whole genome shotgun (WGS) entry which is preliminary data.</text>
</comment>
<keyword evidence="3" id="KW-0547">Nucleotide-binding</keyword>
<dbReference type="Gene3D" id="3.40.50.300">
    <property type="entry name" value="P-loop containing nucleotide triphosphate hydrolases"/>
    <property type="match status" value="1"/>
</dbReference>
<gene>
    <name evidence="11" type="ORF">GCM10011591_34020</name>
</gene>
<dbReference type="InterPro" id="IPR036640">
    <property type="entry name" value="ABC1_TM_sf"/>
</dbReference>
<feature type="region of interest" description="Disordered" evidence="7">
    <location>
        <begin position="171"/>
        <end position="207"/>
    </location>
</feature>
<dbReference type="Gene3D" id="1.20.1560.10">
    <property type="entry name" value="ABC transporter type 1, transmembrane domain"/>
    <property type="match status" value="2"/>
</dbReference>
<feature type="region of interest" description="Disordered" evidence="7">
    <location>
        <begin position="512"/>
        <end position="542"/>
    </location>
</feature>
<dbReference type="Pfam" id="PF00005">
    <property type="entry name" value="ABC_tran"/>
    <property type="match status" value="1"/>
</dbReference>
<dbReference type="SMART" id="SM00382">
    <property type="entry name" value="AAA"/>
    <property type="match status" value="1"/>
</dbReference>
<dbReference type="PROSITE" id="PS50929">
    <property type="entry name" value="ABC_TM1F"/>
    <property type="match status" value="1"/>
</dbReference>
<evidence type="ECO:0000259" key="9">
    <source>
        <dbReference type="PROSITE" id="PS50893"/>
    </source>
</evidence>
<dbReference type="Proteomes" id="UP000612956">
    <property type="component" value="Unassembled WGS sequence"/>
</dbReference>
<organism evidence="11 12">
    <name type="scientific">Nocardia camponoti</name>
    <dbReference type="NCBI Taxonomy" id="1616106"/>
    <lineage>
        <taxon>Bacteria</taxon>
        <taxon>Bacillati</taxon>
        <taxon>Actinomycetota</taxon>
        <taxon>Actinomycetes</taxon>
        <taxon>Mycobacteriales</taxon>
        <taxon>Nocardiaceae</taxon>
        <taxon>Nocardia</taxon>
    </lineage>
</organism>
<proteinExistence type="predicted"/>
<dbReference type="NCBIfam" id="TIGR02868">
    <property type="entry name" value="CydC"/>
    <property type="match status" value="1"/>
</dbReference>
<protein>
    <recommendedName>
        <fullName evidence="13">Thiol reductant ABC exporter subunit CydC</fullName>
    </recommendedName>
</protein>
<feature type="transmembrane region" description="Helical" evidence="8">
    <location>
        <begin position="325"/>
        <end position="346"/>
    </location>
</feature>
<evidence type="ECO:0000256" key="5">
    <source>
        <dbReference type="ARBA" id="ARBA00022989"/>
    </source>
</evidence>
<evidence type="ECO:0000256" key="8">
    <source>
        <dbReference type="SAM" id="Phobius"/>
    </source>
</evidence>
<feature type="compositionally biased region" description="Gly residues" evidence="7">
    <location>
        <begin position="183"/>
        <end position="192"/>
    </location>
</feature>
<dbReference type="GO" id="GO:0005524">
    <property type="term" value="F:ATP binding"/>
    <property type="evidence" value="ECO:0007669"/>
    <property type="project" value="UniProtKB-KW"/>
</dbReference>
<feature type="compositionally biased region" description="Gly residues" evidence="7">
    <location>
        <begin position="220"/>
        <end position="242"/>
    </location>
</feature>
<feature type="transmembrane region" description="Helical" evidence="8">
    <location>
        <begin position="444"/>
        <end position="471"/>
    </location>
</feature>
<dbReference type="InterPro" id="IPR014223">
    <property type="entry name" value="ABC_CydC/D"/>
</dbReference>
<dbReference type="InterPro" id="IPR003593">
    <property type="entry name" value="AAA+_ATPase"/>
</dbReference>
<keyword evidence="5 8" id="KW-1133">Transmembrane helix</keyword>
<evidence type="ECO:0000256" key="1">
    <source>
        <dbReference type="ARBA" id="ARBA00004651"/>
    </source>
</evidence>
<dbReference type="InterPro" id="IPR039421">
    <property type="entry name" value="Type_1_exporter"/>
</dbReference>
<reference evidence="11" key="1">
    <citation type="journal article" date="2014" name="Int. J. Syst. Evol. Microbiol.">
        <title>Complete genome sequence of Corynebacterium casei LMG S-19264T (=DSM 44701T), isolated from a smear-ripened cheese.</title>
        <authorList>
            <consortium name="US DOE Joint Genome Institute (JGI-PGF)"/>
            <person name="Walter F."/>
            <person name="Albersmeier A."/>
            <person name="Kalinowski J."/>
            <person name="Ruckert C."/>
        </authorList>
    </citation>
    <scope>NUCLEOTIDE SEQUENCE</scope>
    <source>
        <strain evidence="11">CGMCC 4.7278</strain>
    </source>
</reference>
<dbReference type="GO" id="GO:0005886">
    <property type="term" value="C:plasma membrane"/>
    <property type="evidence" value="ECO:0007669"/>
    <property type="project" value="UniProtKB-SubCell"/>
</dbReference>
<keyword evidence="2 8" id="KW-0812">Transmembrane</keyword>
<comment type="subcellular location">
    <subcellularLocation>
        <location evidence="1">Cell membrane</location>
        <topology evidence="1">Multi-pass membrane protein</topology>
    </subcellularLocation>
</comment>
<feature type="domain" description="ABC transporter" evidence="9">
    <location>
        <begin position="514"/>
        <end position="727"/>
    </location>
</feature>
<keyword evidence="6 8" id="KW-0472">Membrane</keyword>
<dbReference type="PANTHER" id="PTHR43394">
    <property type="entry name" value="ATP-DEPENDENT PERMEASE MDL1, MITOCHONDRIAL"/>
    <property type="match status" value="1"/>
</dbReference>
<evidence type="ECO:0000313" key="11">
    <source>
        <dbReference type="EMBL" id="GGK58987.1"/>
    </source>
</evidence>
<evidence type="ECO:0000256" key="6">
    <source>
        <dbReference type="ARBA" id="ARBA00023136"/>
    </source>
</evidence>
<feature type="transmembrane region" description="Helical" evidence="8">
    <location>
        <begin position="299"/>
        <end position="319"/>
    </location>
</feature>
<dbReference type="InterPro" id="IPR027417">
    <property type="entry name" value="P-loop_NTPase"/>
</dbReference>
<feature type="compositionally biased region" description="Basic and acidic residues" evidence="7">
    <location>
        <begin position="530"/>
        <end position="542"/>
    </location>
</feature>
<dbReference type="SUPFAM" id="SSF52540">
    <property type="entry name" value="P-loop containing nucleoside triphosphate hydrolases"/>
    <property type="match status" value="1"/>
</dbReference>
<feature type="transmembrane region" description="Helical" evidence="8">
    <location>
        <begin position="69"/>
        <end position="86"/>
    </location>
</feature>
<dbReference type="EMBL" id="BMMW01000003">
    <property type="protein sequence ID" value="GGK58987.1"/>
    <property type="molecule type" value="Genomic_DNA"/>
</dbReference>
<evidence type="ECO:0000256" key="4">
    <source>
        <dbReference type="ARBA" id="ARBA00022840"/>
    </source>
</evidence>
<evidence type="ECO:0000313" key="12">
    <source>
        <dbReference type="Proteomes" id="UP000612956"/>
    </source>
</evidence>
<dbReference type="GO" id="GO:0045454">
    <property type="term" value="P:cell redox homeostasis"/>
    <property type="evidence" value="ECO:0007669"/>
    <property type="project" value="InterPro"/>
</dbReference>
<dbReference type="SUPFAM" id="SSF90123">
    <property type="entry name" value="ABC transporter transmembrane region"/>
    <property type="match status" value="2"/>
</dbReference>
<sequence>MRIMKVAVSQTDSVSADVRGMWRLLQLSPGRVAIAIAWGVAALGSGLALAALAAWLIARAWGMPPVLDLSIAVVLVRALGISRGVCRYLERLATHDVALRAMNSARVQVYSTLARADIWWWRDRGEGVNGDGALGRGSRDGANGPRGGVGAAADGGGARIGAACVDGARGSRGAGAEGEARGGDGAPLGGGRGMRDGARGGVGAAGDGAETRIGVAGARDGCGAGGTDEARGGGPDGDGSGAQVGSIPSGRRDGRTAGSSRQGWRGDADGGAREMRAGDLLVRVGADIDDLGAVVVRTFVPVAVAVVLAVAAVGLIGSISVVAGVVLAGALVVAGILGPWLSAYAARVSERAVRVERGEFTARALTVLDHAAELRVAGRLDAALASADDASRAALVAEDRAASRSAWAAAAGPFALGVSAFGALLVGIAIYGPTGGEAGGMTPMALAILVLVPLSAFEAVGALPAAATTFTTSRAAYHRLMSLVPSADSGQRRAVGDAVSVPLAVRAGLGDGRADSDDADASAAAASADMVDRTSPDSGPEGKRVAVVGASGAGKTTLLMEWAGLRGVPKPGVTFFAEDAHLFTTSVLENLRVARGDLAADEAVDALNAVGLGEWLDSLEAGVHTVLSGGADAVSGGQRRRILLARALISPARTLLLDEPTEHLDATEGDALLRALLDVDSGLVAPERTVVVVTHQLPTDHRADEVITVVAGQSGKENALRALTAPS</sequence>